<dbReference type="Pfam" id="PF09347">
    <property type="entry name" value="DUF1989"/>
    <property type="match status" value="1"/>
</dbReference>
<organism evidence="2 3">
    <name type="scientific">Piscinibacter gummiphilus</name>
    <dbReference type="NCBI Taxonomy" id="946333"/>
    <lineage>
        <taxon>Bacteria</taxon>
        <taxon>Pseudomonadati</taxon>
        <taxon>Pseudomonadota</taxon>
        <taxon>Betaproteobacteria</taxon>
        <taxon>Burkholderiales</taxon>
        <taxon>Sphaerotilaceae</taxon>
        <taxon>Piscinibacter</taxon>
    </lineage>
</organism>
<dbReference type="Proteomes" id="UP001303946">
    <property type="component" value="Chromosome"/>
</dbReference>
<gene>
    <name evidence="2" type="ORF">RXV79_07325</name>
</gene>
<name>A0ABZ0D3G5_9BURK</name>
<evidence type="ECO:0000313" key="2">
    <source>
        <dbReference type="EMBL" id="WOB09870.1"/>
    </source>
</evidence>
<dbReference type="PANTHER" id="PTHR31527:SF0">
    <property type="entry name" value="RE64534P"/>
    <property type="match status" value="1"/>
</dbReference>
<feature type="domain" description="DUF1989" evidence="1">
    <location>
        <begin position="69"/>
        <end position="231"/>
    </location>
</feature>
<evidence type="ECO:0000259" key="1">
    <source>
        <dbReference type="Pfam" id="PF09347"/>
    </source>
</evidence>
<proteinExistence type="predicted"/>
<protein>
    <submittedName>
        <fullName evidence="2">Urea carboxylase-associated family protein</fullName>
    </submittedName>
</protein>
<evidence type="ECO:0000313" key="3">
    <source>
        <dbReference type="Proteomes" id="UP001303946"/>
    </source>
</evidence>
<dbReference type="PANTHER" id="PTHR31527">
    <property type="entry name" value="RE64534P"/>
    <property type="match status" value="1"/>
</dbReference>
<reference evidence="2 3" key="1">
    <citation type="submission" date="2023-10" db="EMBL/GenBank/DDBJ databases">
        <title>Bacteria for the degradation of biodegradable plastic PBAT(Polybutylene adipate terephthalate).</title>
        <authorList>
            <person name="Weon H.-Y."/>
            <person name="Yeon J."/>
        </authorList>
    </citation>
    <scope>NUCLEOTIDE SEQUENCE [LARGE SCALE GENOMIC DNA]</scope>
    <source>
        <strain evidence="2 3">SBD 7-3</strain>
    </source>
</reference>
<accession>A0ABZ0D3G5</accession>
<sequence length="366" mass="40799">MTARTVTMTLNQQQLELLLRTIDQGAAPDLAALAKRALREHGLPAAPKAAPAAWQPLSETRELLHELVLEPGTGKALEVLKGQVIRIEQVEGNQCADFNCFNLHDYREFMHTGRTRTVHGLNPGPGDLLWSAPPRERAMMLILEDTVRCNDVMFPRCSAYLYESAYGFAAHTNCHDIQAEAQREYGLTPDDVHDSFNLFMRTEVHSGRGHIHRQDSKPGDHVDLLALMDVLAVPNVCGADIMRTSNFALKPLKVSIFQATPADLARVPHIPQLKSQRTPADFRQPQIKADRELKRDPAYRPMFTNVPLRSQCWDIPLDADDCDRLQATGLHTIYGEGNDGDVLRDVIFSWWESRFLGAAGAGAPAI</sequence>
<dbReference type="EMBL" id="CP136336">
    <property type="protein sequence ID" value="WOB09870.1"/>
    <property type="molecule type" value="Genomic_DNA"/>
</dbReference>
<dbReference type="RefSeq" id="WP_316702744.1">
    <property type="nucleotide sequence ID" value="NZ_CP136336.1"/>
</dbReference>
<dbReference type="InterPro" id="IPR018959">
    <property type="entry name" value="DUF1989"/>
</dbReference>
<keyword evidence="3" id="KW-1185">Reference proteome</keyword>